<dbReference type="PROSITE" id="PS51379">
    <property type="entry name" value="4FE4S_FER_2"/>
    <property type="match status" value="1"/>
</dbReference>
<dbReference type="KEGG" id="hir:HETIRDRAFT_327516"/>
<evidence type="ECO:0000256" key="1">
    <source>
        <dbReference type="ARBA" id="ARBA00004123"/>
    </source>
</evidence>
<keyword evidence="8" id="KW-1185">Reference proteome</keyword>
<dbReference type="SUPFAM" id="SSF57701">
    <property type="entry name" value="Zn2/Cys6 DNA-binding domain"/>
    <property type="match status" value="1"/>
</dbReference>
<dbReference type="SMART" id="SM00906">
    <property type="entry name" value="Fungal_trans"/>
    <property type="match status" value="1"/>
</dbReference>
<dbReference type="SMART" id="SM00066">
    <property type="entry name" value="GAL4"/>
    <property type="match status" value="1"/>
</dbReference>
<feature type="domain" description="Zn(2)-C6 fungal-type" evidence="5">
    <location>
        <begin position="33"/>
        <end position="62"/>
    </location>
</feature>
<evidence type="ECO:0000259" key="6">
    <source>
        <dbReference type="PROSITE" id="PS51379"/>
    </source>
</evidence>
<proteinExistence type="predicted"/>
<feature type="compositionally biased region" description="Polar residues" evidence="4">
    <location>
        <begin position="196"/>
        <end position="206"/>
    </location>
</feature>
<dbReference type="eggNOG" id="ENOG502SIHW">
    <property type="taxonomic scope" value="Eukaryota"/>
</dbReference>
<dbReference type="RefSeq" id="XP_009550895.1">
    <property type="nucleotide sequence ID" value="XM_009552600.1"/>
</dbReference>
<dbReference type="GO" id="GO:0006351">
    <property type="term" value="P:DNA-templated transcription"/>
    <property type="evidence" value="ECO:0007669"/>
    <property type="project" value="InterPro"/>
</dbReference>
<dbReference type="PANTHER" id="PTHR31001">
    <property type="entry name" value="UNCHARACTERIZED TRANSCRIPTIONAL REGULATORY PROTEIN"/>
    <property type="match status" value="1"/>
</dbReference>
<feature type="non-terminal residue" evidence="7">
    <location>
        <position position="852"/>
    </location>
</feature>
<evidence type="ECO:0000256" key="2">
    <source>
        <dbReference type="ARBA" id="ARBA00022723"/>
    </source>
</evidence>
<evidence type="ECO:0000256" key="3">
    <source>
        <dbReference type="ARBA" id="ARBA00023242"/>
    </source>
</evidence>
<dbReference type="Pfam" id="PF04082">
    <property type="entry name" value="Fungal_trans"/>
    <property type="match status" value="1"/>
</dbReference>
<dbReference type="InterPro" id="IPR036864">
    <property type="entry name" value="Zn2-C6_fun-type_DNA-bd_sf"/>
</dbReference>
<dbReference type="GeneID" id="20671335"/>
<dbReference type="GO" id="GO:0008270">
    <property type="term" value="F:zinc ion binding"/>
    <property type="evidence" value="ECO:0007669"/>
    <property type="project" value="InterPro"/>
</dbReference>
<sequence length="852" mass="94467">MPAGRAQLPRSDKDTTDLRAREQEWKRSRGAISCAECRRLKLKCDKTVPCTSCKRRGCASICPNGALVTGQGTRFVLADTDRLHSKITDMSDRIRQLEDALALSHFHVTREQHPLLRRDLMKIKSIIDLHVAAGGDAVQDLDRPEAEKTHEEADESTALDIFGTLALHDDGGSTFYGRSAGQENESPESPNHDPSRPSTAVTSAGSPSDLPYTIQEISNAFPDASIRLPQYALEAYLPPWPRASELCAYYLEQAPWFFGAVKPRQLYEELLPLFYPQATSPPNAPLGTPPPAPGPHELALMFAIYCFGALVDEQLPPAPGNAEADRYYMLTRAALALQPVMDRAPSVSTVQALSLMAIYQGLVANEHSIESTWALMGMASKLAQSVNRDCARWKLSPAEVQKRRALFWELFITDCWQSLATGRLPTFSIPFVDCELPQDADQTMAADGTPQASFPYWKAQFGKLCVSEVVQGILTARAPKYSIIVELDRKVRDLELPRYAVDPPVPGCGLNVTMQHYMPTNYRHLTLLYIHRAFFAQGLCDQPQDPLRSPYAPSILAGYRSACELLASLGEQFALFPVQIARFWVLWTHAFSATATGERTTLDADASWALGRQVMLALIPVRAPQSKMAHTALMELKGACELFERASVHGGRAVKMLPIVRRHLQKAAHSFNVARVAVAREPFGFAPVATARGDEFSVFSGVTNTVAARSSASARTQQQQQQQQEMLMMHAAGYGSQQEDEQMQETWDGAHATLVDQYQAFDGALDAQISSNNGWQLGYSDTSGLGGGELGGGFEAQEHAGYSYASQQHDVQQQQQQHQHDQHDQQHQHQQQHQQHQQQYPQQYNQQQFVQA</sequence>
<reference evidence="7 8" key="1">
    <citation type="journal article" date="2012" name="New Phytol.">
        <title>Insight into trade-off between wood decay and parasitism from the genome of a fungal forest pathogen.</title>
        <authorList>
            <person name="Olson A."/>
            <person name="Aerts A."/>
            <person name="Asiegbu F."/>
            <person name="Belbahri L."/>
            <person name="Bouzid O."/>
            <person name="Broberg A."/>
            <person name="Canback B."/>
            <person name="Coutinho P.M."/>
            <person name="Cullen D."/>
            <person name="Dalman K."/>
            <person name="Deflorio G."/>
            <person name="van Diepen L.T."/>
            <person name="Dunand C."/>
            <person name="Duplessis S."/>
            <person name="Durling M."/>
            <person name="Gonthier P."/>
            <person name="Grimwood J."/>
            <person name="Fossdal C.G."/>
            <person name="Hansson D."/>
            <person name="Henrissat B."/>
            <person name="Hietala A."/>
            <person name="Himmelstrand K."/>
            <person name="Hoffmeister D."/>
            <person name="Hogberg N."/>
            <person name="James T.Y."/>
            <person name="Karlsson M."/>
            <person name="Kohler A."/>
            <person name="Kues U."/>
            <person name="Lee Y.H."/>
            <person name="Lin Y.C."/>
            <person name="Lind M."/>
            <person name="Lindquist E."/>
            <person name="Lombard V."/>
            <person name="Lucas S."/>
            <person name="Lunden K."/>
            <person name="Morin E."/>
            <person name="Murat C."/>
            <person name="Park J."/>
            <person name="Raffaello T."/>
            <person name="Rouze P."/>
            <person name="Salamov A."/>
            <person name="Schmutz J."/>
            <person name="Solheim H."/>
            <person name="Stahlberg J."/>
            <person name="Velez H."/>
            <person name="de Vries R.P."/>
            <person name="Wiebenga A."/>
            <person name="Woodward S."/>
            <person name="Yakovlev I."/>
            <person name="Garbelotto M."/>
            <person name="Martin F."/>
            <person name="Grigoriev I.V."/>
            <person name="Stenlid J."/>
        </authorList>
    </citation>
    <scope>NUCLEOTIDE SEQUENCE [LARGE SCALE GENOMIC DNA]</scope>
    <source>
        <strain evidence="7 8">TC 32-1</strain>
    </source>
</reference>
<dbReference type="GO" id="GO:0000981">
    <property type="term" value="F:DNA-binding transcription factor activity, RNA polymerase II-specific"/>
    <property type="evidence" value="ECO:0007669"/>
    <property type="project" value="InterPro"/>
</dbReference>
<dbReference type="InterPro" id="IPR050613">
    <property type="entry name" value="Sec_Metabolite_Reg"/>
</dbReference>
<protein>
    <recommendedName>
        <fullName evidence="9">Zn(2)-C6 fungal-type domain-containing protein</fullName>
    </recommendedName>
</protein>
<evidence type="ECO:0000259" key="5">
    <source>
        <dbReference type="PROSITE" id="PS50048"/>
    </source>
</evidence>
<dbReference type="GO" id="GO:0003677">
    <property type="term" value="F:DNA binding"/>
    <property type="evidence" value="ECO:0007669"/>
    <property type="project" value="InterPro"/>
</dbReference>
<dbReference type="EMBL" id="KI925463">
    <property type="protein sequence ID" value="ETW77382.1"/>
    <property type="molecule type" value="Genomic_DNA"/>
</dbReference>
<feature type="compositionally biased region" description="Low complexity" evidence="4">
    <location>
        <begin position="828"/>
        <end position="852"/>
    </location>
</feature>
<dbReference type="InParanoid" id="W4JV18"/>
<feature type="compositionally biased region" description="Low complexity" evidence="4">
    <location>
        <begin position="807"/>
        <end position="817"/>
    </location>
</feature>
<feature type="region of interest" description="Disordered" evidence="4">
    <location>
        <begin position="173"/>
        <end position="209"/>
    </location>
</feature>
<evidence type="ECO:0000313" key="7">
    <source>
        <dbReference type="EMBL" id="ETW77382.1"/>
    </source>
</evidence>
<feature type="compositionally biased region" description="Basic and acidic residues" evidence="4">
    <location>
        <begin position="818"/>
        <end position="827"/>
    </location>
</feature>
<accession>W4JV18</accession>
<feature type="region of interest" description="Disordered" evidence="4">
    <location>
        <begin position="804"/>
        <end position="852"/>
    </location>
</feature>
<dbReference type="Gene3D" id="4.10.240.10">
    <property type="entry name" value="Zn(2)-C6 fungal-type DNA-binding domain"/>
    <property type="match status" value="1"/>
</dbReference>
<dbReference type="PROSITE" id="PS50048">
    <property type="entry name" value="ZN2_CY6_FUNGAL_2"/>
    <property type="match status" value="1"/>
</dbReference>
<name>W4JV18_HETIT</name>
<dbReference type="PROSITE" id="PS00463">
    <property type="entry name" value="ZN2_CY6_FUNGAL_1"/>
    <property type="match status" value="1"/>
</dbReference>
<dbReference type="InterPro" id="IPR017896">
    <property type="entry name" value="4Fe4S_Fe-S-bd"/>
</dbReference>
<keyword evidence="3" id="KW-0539">Nucleus</keyword>
<dbReference type="CDD" id="cd00067">
    <property type="entry name" value="GAL4"/>
    <property type="match status" value="1"/>
</dbReference>
<evidence type="ECO:0008006" key="9">
    <source>
        <dbReference type="Google" id="ProtNLM"/>
    </source>
</evidence>
<dbReference type="AlphaFoldDB" id="W4JV18"/>
<keyword evidence="2" id="KW-0479">Metal-binding</keyword>
<gene>
    <name evidence="7" type="ORF">HETIRDRAFT_327516</name>
</gene>
<evidence type="ECO:0000313" key="8">
    <source>
        <dbReference type="Proteomes" id="UP000030671"/>
    </source>
</evidence>
<dbReference type="HOGENOM" id="CLU_007340_4_1_1"/>
<dbReference type="PANTHER" id="PTHR31001:SF56">
    <property type="entry name" value="ZN(2)-C6 FUNGAL-TYPE DOMAIN-CONTAINING PROTEIN"/>
    <property type="match status" value="1"/>
</dbReference>
<evidence type="ECO:0000256" key="4">
    <source>
        <dbReference type="SAM" id="MobiDB-lite"/>
    </source>
</evidence>
<organism evidence="7 8">
    <name type="scientific">Heterobasidion irregulare (strain TC 32-1)</name>
    <dbReference type="NCBI Taxonomy" id="747525"/>
    <lineage>
        <taxon>Eukaryota</taxon>
        <taxon>Fungi</taxon>
        <taxon>Dikarya</taxon>
        <taxon>Basidiomycota</taxon>
        <taxon>Agaricomycotina</taxon>
        <taxon>Agaricomycetes</taxon>
        <taxon>Russulales</taxon>
        <taxon>Bondarzewiaceae</taxon>
        <taxon>Heterobasidion</taxon>
        <taxon>Heterobasidion annosum species complex</taxon>
    </lineage>
</organism>
<comment type="subcellular location">
    <subcellularLocation>
        <location evidence="1">Nucleus</location>
    </subcellularLocation>
</comment>
<dbReference type="OrthoDB" id="424974at2759"/>
<dbReference type="CDD" id="cd12148">
    <property type="entry name" value="fungal_TF_MHR"/>
    <property type="match status" value="1"/>
</dbReference>
<dbReference type="Proteomes" id="UP000030671">
    <property type="component" value="Unassembled WGS sequence"/>
</dbReference>
<dbReference type="InterPro" id="IPR007219">
    <property type="entry name" value="XnlR_reg_dom"/>
</dbReference>
<dbReference type="GO" id="GO:0005634">
    <property type="term" value="C:nucleus"/>
    <property type="evidence" value="ECO:0007669"/>
    <property type="project" value="UniProtKB-SubCell"/>
</dbReference>
<feature type="domain" description="4Fe-4S ferredoxin-type" evidence="6">
    <location>
        <begin position="40"/>
        <end position="72"/>
    </location>
</feature>
<dbReference type="InterPro" id="IPR001138">
    <property type="entry name" value="Zn2Cys6_DnaBD"/>
</dbReference>